<dbReference type="OrthoDB" id="2304347at2"/>
<dbReference type="AlphaFoldDB" id="A0A0R1LWG4"/>
<reference evidence="2 3" key="1">
    <citation type="journal article" date="2015" name="Genome Announc.">
        <title>Expanding the biotechnology potential of lactobacilli through comparative genomics of 213 strains and associated genera.</title>
        <authorList>
            <person name="Sun Z."/>
            <person name="Harris H.M."/>
            <person name="McCann A."/>
            <person name="Guo C."/>
            <person name="Argimon S."/>
            <person name="Zhang W."/>
            <person name="Yang X."/>
            <person name="Jeffery I.B."/>
            <person name="Cooney J.C."/>
            <person name="Kagawa T.F."/>
            <person name="Liu W."/>
            <person name="Song Y."/>
            <person name="Salvetti E."/>
            <person name="Wrobel A."/>
            <person name="Rasinkangas P."/>
            <person name="Parkhill J."/>
            <person name="Rea M.C."/>
            <person name="O'Sullivan O."/>
            <person name="Ritari J."/>
            <person name="Douillard F.P."/>
            <person name="Paul Ross R."/>
            <person name="Yang R."/>
            <person name="Briner A.E."/>
            <person name="Felis G.E."/>
            <person name="de Vos W.M."/>
            <person name="Barrangou R."/>
            <person name="Klaenhammer T.R."/>
            <person name="Caufield P.W."/>
            <person name="Cui Y."/>
            <person name="Zhang H."/>
            <person name="O'Toole P.W."/>
        </authorList>
    </citation>
    <scope>NUCLEOTIDE SEQUENCE [LARGE SCALE GENOMIC DNA]</scope>
    <source>
        <strain evidence="2 3">DSM 19909</strain>
    </source>
</reference>
<comment type="caution">
    <text evidence="2">The sequence shown here is derived from an EMBL/GenBank/DDBJ whole genome shotgun (WGS) entry which is preliminary data.</text>
</comment>
<evidence type="ECO:0008006" key="4">
    <source>
        <dbReference type="Google" id="ProtNLM"/>
    </source>
</evidence>
<dbReference type="RefSeq" id="WP_054700453.1">
    <property type="nucleotide sequence ID" value="NZ_AZEE01000029.1"/>
</dbReference>
<sequence>MKKIMVTLAVGMGMFGVLGGSTITASAAKVHTGIPKVFRNKTYKAKTFHEEGLASHASIKFGTKAMRYTPAFAIDVYTTYKVKYKYLGKHTYYLVGRIYGNAPEGGIPWRYKIKYYNAHKIYAKDLTFANPRYTNFIFRR</sequence>
<organism evidence="2 3">
    <name type="scientific">Secundilactobacillus odoratitofui DSM 19909 = JCM 15043</name>
    <dbReference type="NCBI Taxonomy" id="1423776"/>
    <lineage>
        <taxon>Bacteria</taxon>
        <taxon>Bacillati</taxon>
        <taxon>Bacillota</taxon>
        <taxon>Bacilli</taxon>
        <taxon>Lactobacillales</taxon>
        <taxon>Lactobacillaceae</taxon>
        <taxon>Secundilactobacillus</taxon>
    </lineage>
</organism>
<accession>A0A0R1LWG4</accession>
<keyword evidence="3" id="KW-1185">Reference proteome</keyword>
<evidence type="ECO:0000313" key="3">
    <source>
        <dbReference type="Proteomes" id="UP000051160"/>
    </source>
</evidence>
<protein>
    <recommendedName>
        <fullName evidence="4">DUF4430 domain-containing protein</fullName>
    </recommendedName>
</protein>
<proteinExistence type="predicted"/>
<feature type="chain" id="PRO_5038457574" description="DUF4430 domain-containing protein" evidence="1">
    <location>
        <begin position="20"/>
        <end position="140"/>
    </location>
</feature>
<dbReference type="PATRIC" id="fig|1423776.4.peg.1344"/>
<dbReference type="Proteomes" id="UP000051160">
    <property type="component" value="Unassembled WGS sequence"/>
</dbReference>
<name>A0A0R1LWG4_9LACO</name>
<evidence type="ECO:0000313" key="2">
    <source>
        <dbReference type="EMBL" id="KRK97313.1"/>
    </source>
</evidence>
<gene>
    <name evidence="2" type="ORF">FD04_GL001327</name>
</gene>
<evidence type="ECO:0000256" key="1">
    <source>
        <dbReference type="SAM" id="SignalP"/>
    </source>
</evidence>
<dbReference type="EMBL" id="AZEE01000029">
    <property type="protein sequence ID" value="KRK97313.1"/>
    <property type="molecule type" value="Genomic_DNA"/>
</dbReference>
<feature type="signal peptide" evidence="1">
    <location>
        <begin position="1"/>
        <end position="19"/>
    </location>
</feature>
<keyword evidence="1" id="KW-0732">Signal</keyword>